<sequence length="142" mass="15129">MGRLTVHARLSTLLKLAAWGCVIALVLLSELPGRELVRTDIAKLGYGKQLEHVIAYFGATTIIGLAYQSKLSRLALVLVLVPFAAALEIGQIYVPDRGASVIDFAASTTGIVAAALLLPLGWRALAWVLSPAPMQDRKRPAG</sequence>
<dbReference type="NCBIfam" id="NF037970">
    <property type="entry name" value="vanZ_1"/>
    <property type="match status" value="1"/>
</dbReference>
<dbReference type="RefSeq" id="WP_147845358.1">
    <property type="nucleotide sequence ID" value="NZ_VDUZ01000002.1"/>
</dbReference>
<dbReference type="Proteomes" id="UP000321638">
    <property type="component" value="Unassembled WGS sequence"/>
</dbReference>
<feature type="transmembrane region" description="Helical" evidence="1">
    <location>
        <begin position="49"/>
        <end position="67"/>
    </location>
</feature>
<accession>A0A5C8PVJ2</accession>
<name>A0A5C8PVJ2_9HYPH</name>
<feature type="transmembrane region" description="Helical" evidence="1">
    <location>
        <begin position="74"/>
        <end position="94"/>
    </location>
</feature>
<evidence type="ECO:0000256" key="1">
    <source>
        <dbReference type="SAM" id="Phobius"/>
    </source>
</evidence>
<reference evidence="2 3" key="1">
    <citation type="submission" date="2019-06" db="EMBL/GenBank/DDBJ databases">
        <title>New taxonomy in bacterial strain CC-CFT640, isolated from vineyard.</title>
        <authorList>
            <person name="Lin S.-Y."/>
            <person name="Tsai C.-F."/>
            <person name="Young C.-C."/>
        </authorList>
    </citation>
    <scope>NUCLEOTIDE SEQUENCE [LARGE SCALE GENOMIC DNA]</scope>
    <source>
        <strain evidence="2 3">CC-CFT640</strain>
    </source>
</reference>
<keyword evidence="1" id="KW-0812">Transmembrane</keyword>
<keyword evidence="1" id="KW-1133">Transmembrane helix</keyword>
<keyword evidence="1" id="KW-0472">Membrane</keyword>
<evidence type="ECO:0000313" key="3">
    <source>
        <dbReference type="Proteomes" id="UP000321638"/>
    </source>
</evidence>
<proteinExistence type="predicted"/>
<gene>
    <name evidence="2" type="ORF">FHP25_02745</name>
</gene>
<comment type="caution">
    <text evidence="2">The sequence shown here is derived from an EMBL/GenBank/DDBJ whole genome shotgun (WGS) entry which is preliminary data.</text>
</comment>
<dbReference type="AlphaFoldDB" id="A0A5C8PVJ2"/>
<protein>
    <recommendedName>
        <fullName evidence="4">VanZ family protein</fullName>
    </recommendedName>
</protein>
<evidence type="ECO:0008006" key="4">
    <source>
        <dbReference type="Google" id="ProtNLM"/>
    </source>
</evidence>
<dbReference type="OrthoDB" id="7375947at2"/>
<keyword evidence="3" id="KW-1185">Reference proteome</keyword>
<evidence type="ECO:0000313" key="2">
    <source>
        <dbReference type="EMBL" id="TXL82003.1"/>
    </source>
</evidence>
<feature type="transmembrane region" description="Helical" evidence="1">
    <location>
        <begin position="106"/>
        <end position="129"/>
    </location>
</feature>
<dbReference type="EMBL" id="VDUZ01000002">
    <property type="protein sequence ID" value="TXL82003.1"/>
    <property type="molecule type" value="Genomic_DNA"/>
</dbReference>
<organism evidence="2 3">
    <name type="scientific">Vineibacter terrae</name>
    <dbReference type="NCBI Taxonomy" id="2586908"/>
    <lineage>
        <taxon>Bacteria</taxon>
        <taxon>Pseudomonadati</taxon>
        <taxon>Pseudomonadota</taxon>
        <taxon>Alphaproteobacteria</taxon>
        <taxon>Hyphomicrobiales</taxon>
        <taxon>Vineibacter</taxon>
    </lineage>
</organism>
<feature type="transmembrane region" description="Helical" evidence="1">
    <location>
        <begin position="12"/>
        <end position="29"/>
    </location>
</feature>